<organism evidence="2 3">
    <name type="scientific">Streptomyces amakusaensis</name>
    <dbReference type="NCBI Taxonomy" id="67271"/>
    <lineage>
        <taxon>Bacteria</taxon>
        <taxon>Bacillati</taxon>
        <taxon>Actinomycetota</taxon>
        <taxon>Actinomycetes</taxon>
        <taxon>Kitasatosporales</taxon>
        <taxon>Streptomycetaceae</taxon>
        <taxon>Streptomyces</taxon>
    </lineage>
</organism>
<dbReference type="Proteomes" id="UP001596160">
    <property type="component" value="Unassembled WGS sequence"/>
</dbReference>
<sequence>MTPETPAPRRAPRALTVLGWLLTGSVLLAVLLALALGGTLAWWLKVDRSAVFEPRQGRVEQHPARADVLGGDTAAARAVRTETWSTTSE</sequence>
<gene>
    <name evidence="2" type="ORF">ACFPRH_16955</name>
</gene>
<keyword evidence="3" id="KW-1185">Reference proteome</keyword>
<proteinExistence type="predicted"/>
<keyword evidence="1" id="KW-0812">Transmembrane</keyword>
<keyword evidence="1" id="KW-0472">Membrane</keyword>
<evidence type="ECO:0000313" key="3">
    <source>
        <dbReference type="Proteomes" id="UP001596160"/>
    </source>
</evidence>
<evidence type="ECO:0000256" key="1">
    <source>
        <dbReference type="SAM" id="Phobius"/>
    </source>
</evidence>
<accession>A0ABW0AKC6</accession>
<comment type="caution">
    <text evidence="2">The sequence shown here is derived from an EMBL/GenBank/DDBJ whole genome shotgun (WGS) entry which is preliminary data.</text>
</comment>
<feature type="transmembrane region" description="Helical" evidence="1">
    <location>
        <begin position="20"/>
        <end position="44"/>
    </location>
</feature>
<reference evidence="3" key="1">
    <citation type="journal article" date="2019" name="Int. J. Syst. Evol. Microbiol.">
        <title>The Global Catalogue of Microorganisms (GCM) 10K type strain sequencing project: providing services to taxonomists for standard genome sequencing and annotation.</title>
        <authorList>
            <consortium name="The Broad Institute Genomics Platform"/>
            <consortium name="The Broad Institute Genome Sequencing Center for Infectious Disease"/>
            <person name="Wu L."/>
            <person name="Ma J."/>
        </authorList>
    </citation>
    <scope>NUCLEOTIDE SEQUENCE [LARGE SCALE GENOMIC DNA]</scope>
    <source>
        <strain evidence="3">PCU 266</strain>
    </source>
</reference>
<evidence type="ECO:0008006" key="4">
    <source>
        <dbReference type="Google" id="ProtNLM"/>
    </source>
</evidence>
<keyword evidence="1" id="KW-1133">Transmembrane helix</keyword>
<name>A0ABW0AKC6_9ACTN</name>
<dbReference type="EMBL" id="JBHSKP010000009">
    <property type="protein sequence ID" value="MFC5153426.1"/>
    <property type="molecule type" value="Genomic_DNA"/>
</dbReference>
<dbReference type="RefSeq" id="WP_344479996.1">
    <property type="nucleotide sequence ID" value="NZ_BAAASB010000013.1"/>
</dbReference>
<protein>
    <recommendedName>
        <fullName evidence="4">Secreted protein</fullName>
    </recommendedName>
</protein>
<evidence type="ECO:0000313" key="2">
    <source>
        <dbReference type="EMBL" id="MFC5153426.1"/>
    </source>
</evidence>